<accession>A0A2I0J562</accession>
<evidence type="ECO:0000313" key="3">
    <source>
        <dbReference type="Proteomes" id="UP000233551"/>
    </source>
</evidence>
<evidence type="ECO:0000313" key="2">
    <source>
        <dbReference type="EMBL" id="PKI51375.1"/>
    </source>
</evidence>
<proteinExistence type="predicted"/>
<evidence type="ECO:0000256" key="1">
    <source>
        <dbReference type="SAM" id="MobiDB-lite"/>
    </source>
</evidence>
<feature type="region of interest" description="Disordered" evidence="1">
    <location>
        <begin position="145"/>
        <end position="167"/>
    </location>
</feature>
<dbReference type="Gene3D" id="3.30.420.10">
    <property type="entry name" value="Ribonuclease H-like superfamily/Ribonuclease H"/>
    <property type="match status" value="1"/>
</dbReference>
<sequence length="167" mass="18632">MSGEVLYNRSFDATLLRYVHENEAQCLMGEIHEGNCGPHMSGLMLAKKLMRLGYFWSTMEADSPKHVKHSHLYQVYAYQIKAPPNELRSMATPWPFSIWGIDVIGPINPKASTGHLFILVAIDYFTKWIEAITLTSVTAKAVACSSRATSSPDTESPRQSSPTTPRT</sequence>
<name>A0A2I0J562_PUNGR</name>
<dbReference type="STRING" id="22663.A0A2I0J562"/>
<dbReference type="EMBL" id="PGOL01002010">
    <property type="protein sequence ID" value="PKI51375.1"/>
    <property type="molecule type" value="Genomic_DNA"/>
</dbReference>
<dbReference type="InterPro" id="IPR052160">
    <property type="entry name" value="Gypsy_RT_Integrase-like"/>
</dbReference>
<dbReference type="InterPro" id="IPR036397">
    <property type="entry name" value="RNaseH_sf"/>
</dbReference>
<protein>
    <recommendedName>
        <fullName evidence="4">Integrase catalytic domain-containing protein</fullName>
    </recommendedName>
</protein>
<dbReference type="Proteomes" id="UP000233551">
    <property type="component" value="Unassembled WGS sequence"/>
</dbReference>
<feature type="compositionally biased region" description="Polar residues" evidence="1">
    <location>
        <begin position="146"/>
        <end position="167"/>
    </location>
</feature>
<comment type="caution">
    <text evidence="2">The sequence shown here is derived from an EMBL/GenBank/DDBJ whole genome shotgun (WGS) entry which is preliminary data.</text>
</comment>
<organism evidence="2 3">
    <name type="scientific">Punica granatum</name>
    <name type="common">Pomegranate</name>
    <dbReference type="NCBI Taxonomy" id="22663"/>
    <lineage>
        <taxon>Eukaryota</taxon>
        <taxon>Viridiplantae</taxon>
        <taxon>Streptophyta</taxon>
        <taxon>Embryophyta</taxon>
        <taxon>Tracheophyta</taxon>
        <taxon>Spermatophyta</taxon>
        <taxon>Magnoliopsida</taxon>
        <taxon>eudicotyledons</taxon>
        <taxon>Gunneridae</taxon>
        <taxon>Pentapetalae</taxon>
        <taxon>rosids</taxon>
        <taxon>malvids</taxon>
        <taxon>Myrtales</taxon>
        <taxon>Lythraceae</taxon>
        <taxon>Punica</taxon>
    </lineage>
</organism>
<keyword evidence="3" id="KW-1185">Reference proteome</keyword>
<dbReference type="PANTHER" id="PTHR47266">
    <property type="entry name" value="ENDONUCLEASE-RELATED"/>
    <property type="match status" value="1"/>
</dbReference>
<evidence type="ECO:0008006" key="4">
    <source>
        <dbReference type="Google" id="ProtNLM"/>
    </source>
</evidence>
<dbReference type="AlphaFoldDB" id="A0A2I0J562"/>
<gene>
    <name evidence="2" type="ORF">CRG98_028236</name>
</gene>
<reference evidence="2 3" key="1">
    <citation type="submission" date="2017-11" db="EMBL/GenBank/DDBJ databases">
        <title>De-novo sequencing of pomegranate (Punica granatum L.) genome.</title>
        <authorList>
            <person name="Akparov Z."/>
            <person name="Amiraslanov A."/>
            <person name="Hajiyeva S."/>
            <person name="Abbasov M."/>
            <person name="Kaur K."/>
            <person name="Hamwieh A."/>
            <person name="Solovyev V."/>
            <person name="Salamov A."/>
            <person name="Braich B."/>
            <person name="Kosarev P."/>
            <person name="Mahmoud A."/>
            <person name="Hajiyev E."/>
            <person name="Babayeva S."/>
            <person name="Izzatullayeva V."/>
            <person name="Mammadov A."/>
            <person name="Mammadov A."/>
            <person name="Sharifova S."/>
            <person name="Ojaghi J."/>
            <person name="Eynullazada K."/>
            <person name="Bayramov B."/>
            <person name="Abdulazimova A."/>
            <person name="Shahmuradov I."/>
        </authorList>
    </citation>
    <scope>NUCLEOTIDE SEQUENCE [LARGE SCALE GENOMIC DNA]</scope>
    <source>
        <strain evidence="3">cv. AG2017</strain>
        <tissue evidence="2">Leaf</tissue>
    </source>
</reference>
<dbReference type="GO" id="GO:0003676">
    <property type="term" value="F:nucleic acid binding"/>
    <property type="evidence" value="ECO:0007669"/>
    <property type="project" value="InterPro"/>
</dbReference>
<dbReference type="SUPFAM" id="SSF53098">
    <property type="entry name" value="Ribonuclease H-like"/>
    <property type="match status" value="1"/>
</dbReference>
<dbReference type="InterPro" id="IPR012337">
    <property type="entry name" value="RNaseH-like_sf"/>
</dbReference>